<dbReference type="SUPFAM" id="SSF161098">
    <property type="entry name" value="MetI-like"/>
    <property type="match status" value="1"/>
</dbReference>
<feature type="transmembrane region" description="Helical" evidence="10">
    <location>
        <begin position="147"/>
        <end position="166"/>
    </location>
</feature>
<evidence type="ECO:0000256" key="3">
    <source>
        <dbReference type="ARBA" id="ARBA00010072"/>
    </source>
</evidence>
<comment type="function">
    <text evidence="1">Part of the binding-protein-dependent transport system for glutamine; probably responsible for the translocation of the substrate across the membrane.</text>
</comment>
<name>A0A1M6H464_9PROT</name>
<dbReference type="EMBL" id="FQZF01000009">
    <property type="protein sequence ID" value="SHJ16984.1"/>
    <property type="molecule type" value="Genomic_DNA"/>
</dbReference>
<feature type="transmembrane region" description="Helical" evidence="10">
    <location>
        <begin position="81"/>
        <end position="102"/>
    </location>
</feature>
<dbReference type="Pfam" id="PF00528">
    <property type="entry name" value="BPD_transp_1"/>
    <property type="match status" value="1"/>
</dbReference>
<dbReference type="GO" id="GO:0006865">
    <property type="term" value="P:amino acid transport"/>
    <property type="evidence" value="ECO:0007669"/>
    <property type="project" value="UniProtKB-KW"/>
</dbReference>
<dbReference type="InterPro" id="IPR010065">
    <property type="entry name" value="AA_ABC_transptr_permease_3TM"/>
</dbReference>
<comment type="similarity">
    <text evidence="3">Belongs to the binding-protein-dependent transport system permease family. HisMQ subfamily.</text>
</comment>
<dbReference type="STRING" id="198092.SAMN02745194_01921"/>
<dbReference type="NCBIfam" id="TIGR01726">
    <property type="entry name" value="HEQRo_perm_3TM"/>
    <property type="match status" value="1"/>
</dbReference>
<sequence>MPWSFVEEALPVFLRGAVATVGVSLAAIALGFAVGAAIAAAATSGLRGLRAFAALYISFFRGVPLLVQLLLAYYALPFLGLDIPAIVAAVGTLALCCAAYAAEILRGGLATVPPGAVEAARLLGLTRAQTFLRIRLPIAARAMRQSLVGEAIMIMKASSLVSMVGILELTRTSQALAASTFMPLQAYTLCGIMYLIINFVLMAVSWERRRA</sequence>
<dbReference type="InterPro" id="IPR000515">
    <property type="entry name" value="MetI-like"/>
</dbReference>
<feature type="domain" description="ABC transmembrane type-1" evidence="11">
    <location>
        <begin position="17"/>
        <end position="205"/>
    </location>
</feature>
<evidence type="ECO:0000313" key="12">
    <source>
        <dbReference type="EMBL" id="SHJ16984.1"/>
    </source>
</evidence>
<evidence type="ECO:0000256" key="5">
    <source>
        <dbReference type="ARBA" id="ARBA00022475"/>
    </source>
</evidence>
<keyword evidence="13" id="KW-1185">Reference proteome</keyword>
<gene>
    <name evidence="12" type="ORF">SAMN02745194_01921</name>
</gene>
<dbReference type="Proteomes" id="UP000184387">
    <property type="component" value="Unassembled WGS sequence"/>
</dbReference>
<evidence type="ECO:0000256" key="6">
    <source>
        <dbReference type="ARBA" id="ARBA00022692"/>
    </source>
</evidence>
<organism evidence="12 13">
    <name type="scientific">Muricoccus roseus</name>
    <dbReference type="NCBI Taxonomy" id="198092"/>
    <lineage>
        <taxon>Bacteria</taxon>
        <taxon>Pseudomonadati</taxon>
        <taxon>Pseudomonadota</taxon>
        <taxon>Alphaproteobacteria</taxon>
        <taxon>Acetobacterales</taxon>
        <taxon>Roseomonadaceae</taxon>
        <taxon>Muricoccus</taxon>
    </lineage>
</organism>
<keyword evidence="5" id="KW-1003">Cell membrane</keyword>
<evidence type="ECO:0000259" key="11">
    <source>
        <dbReference type="PROSITE" id="PS50928"/>
    </source>
</evidence>
<evidence type="ECO:0000256" key="8">
    <source>
        <dbReference type="ARBA" id="ARBA00022989"/>
    </source>
</evidence>
<dbReference type="InterPro" id="IPR043429">
    <property type="entry name" value="ArtM/GltK/GlnP/TcyL/YhdX-like"/>
</dbReference>
<dbReference type="Gene3D" id="1.10.3720.10">
    <property type="entry name" value="MetI-like"/>
    <property type="match status" value="1"/>
</dbReference>
<evidence type="ECO:0000256" key="1">
    <source>
        <dbReference type="ARBA" id="ARBA00003159"/>
    </source>
</evidence>
<dbReference type="CDD" id="cd06261">
    <property type="entry name" value="TM_PBP2"/>
    <property type="match status" value="1"/>
</dbReference>
<keyword evidence="9 10" id="KW-0472">Membrane</keyword>
<feature type="transmembrane region" description="Helical" evidence="10">
    <location>
        <begin position="12"/>
        <end position="41"/>
    </location>
</feature>
<comment type="subcellular location">
    <subcellularLocation>
        <location evidence="2">Cell inner membrane</location>
        <topology evidence="2">Multi-pass membrane protein</topology>
    </subcellularLocation>
    <subcellularLocation>
        <location evidence="10">Cell membrane</location>
        <topology evidence="10">Multi-pass membrane protein</topology>
    </subcellularLocation>
</comment>
<reference evidence="12 13" key="1">
    <citation type="submission" date="2016-11" db="EMBL/GenBank/DDBJ databases">
        <authorList>
            <person name="Jaros S."/>
            <person name="Januszkiewicz K."/>
            <person name="Wedrychowicz H."/>
        </authorList>
    </citation>
    <scope>NUCLEOTIDE SEQUENCE [LARGE SCALE GENOMIC DNA]</scope>
    <source>
        <strain evidence="12 13">DSM 14916</strain>
    </source>
</reference>
<evidence type="ECO:0000256" key="7">
    <source>
        <dbReference type="ARBA" id="ARBA00022970"/>
    </source>
</evidence>
<dbReference type="GO" id="GO:0022857">
    <property type="term" value="F:transmembrane transporter activity"/>
    <property type="evidence" value="ECO:0007669"/>
    <property type="project" value="InterPro"/>
</dbReference>
<dbReference type="AlphaFoldDB" id="A0A1M6H464"/>
<accession>A0A1M6H464</accession>
<protein>
    <submittedName>
        <fullName evidence="12">Polar amino acid transport system permease protein</fullName>
    </submittedName>
</protein>
<evidence type="ECO:0000256" key="2">
    <source>
        <dbReference type="ARBA" id="ARBA00004429"/>
    </source>
</evidence>
<evidence type="ECO:0000256" key="4">
    <source>
        <dbReference type="ARBA" id="ARBA00022448"/>
    </source>
</evidence>
<dbReference type="OrthoDB" id="7190458at2"/>
<feature type="transmembrane region" description="Helical" evidence="10">
    <location>
        <begin position="53"/>
        <end position="75"/>
    </location>
</feature>
<dbReference type="PANTHER" id="PTHR30614:SF20">
    <property type="entry name" value="GLUTAMINE TRANSPORT SYSTEM PERMEASE PROTEIN GLNP"/>
    <property type="match status" value="1"/>
</dbReference>
<keyword evidence="7" id="KW-0029">Amino-acid transport</keyword>
<evidence type="ECO:0000256" key="9">
    <source>
        <dbReference type="ARBA" id="ARBA00023136"/>
    </source>
</evidence>
<dbReference type="PROSITE" id="PS50928">
    <property type="entry name" value="ABC_TM1"/>
    <property type="match status" value="1"/>
</dbReference>
<keyword evidence="8 10" id="KW-1133">Transmembrane helix</keyword>
<proteinExistence type="inferred from homology"/>
<evidence type="ECO:0000313" key="13">
    <source>
        <dbReference type="Proteomes" id="UP000184387"/>
    </source>
</evidence>
<evidence type="ECO:0000256" key="10">
    <source>
        <dbReference type="RuleBase" id="RU363032"/>
    </source>
</evidence>
<dbReference type="PANTHER" id="PTHR30614">
    <property type="entry name" value="MEMBRANE COMPONENT OF AMINO ACID ABC TRANSPORTER"/>
    <property type="match status" value="1"/>
</dbReference>
<feature type="transmembrane region" description="Helical" evidence="10">
    <location>
        <begin position="186"/>
        <end position="206"/>
    </location>
</feature>
<dbReference type="GO" id="GO:0043190">
    <property type="term" value="C:ATP-binding cassette (ABC) transporter complex"/>
    <property type="evidence" value="ECO:0007669"/>
    <property type="project" value="InterPro"/>
</dbReference>
<keyword evidence="6 10" id="KW-0812">Transmembrane</keyword>
<keyword evidence="4 10" id="KW-0813">Transport</keyword>
<dbReference type="RefSeq" id="WP_073133994.1">
    <property type="nucleotide sequence ID" value="NZ_FQZF01000009.1"/>
</dbReference>
<dbReference type="InterPro" id="IPR035906">
    <property type="entry name" value="MetI-like_sf"/>
</dbReference>